<dbReference type="Proteomes" id="UP000009183">
    <property type="component" value="Chromosome 18"/>
</dbReference>
<dbReference type="InterPro" id="IPR056428">
    <property type="entry name" value="WH_GTF3C1"/>
</dbReference>
<keyword evidence="3" id="KW-0238">DNA-binding</keyword>
<feature type="domain" description="General transcription factor 3C polypeptide 1 winged-helix" evidence="7">
    <location>
        <begin position="1"/>
        <end position="101"/>
    </location>
</feature>
<evidence type="ECO:0000259" key="7">
    <source>
        <dbReference type="Pfam" id="PF23704"/>
    </source>
</evidence>
<dbReference type="GO" id="GO:0003677">
    <property type="term" value="F:DNA binding"/>
    <property type="evidence" value="ECO:0007669"/>
    <property type="project" value="UniProtKB-KW"/>
</dbReference>
<dbReference type="STRING" id="29760.D7TYD0"/>
<dbReference type="SUPFAM" id="SSF46785">
    <property type="entry name" value="Winged helix' DNA-binding domain"/>
    <property type="match status" value="1"/>
</dbReference>
<dbReference type="InterPro" id="IPR036390">
    <property type="entry name" value="WH_DNA-bd_sf"/>
</dbReference>
<dbReference type="eggNOG" id="ENOG502QPUA">
    <property type="taxonomic scope" value="Eukaryota"/>
</dbReference>
<evidence type="ECO:0000256" key="1">
    <source>
        <dbReference type="ARBA" id="ARBA00004123"/>
    </source>
</evidence>
<dbReference type="HOGENOM" id="CLU_1211633_0_0_1"/>
<dbReference type="PANTHER" id="PTHR15180:SF1">
    <property type="entry name" value="GENERAL TRANSCRIPTION FACTOR 3C POLYPEPTIDE 1"/>
    <property type="match status" value="1"/>
</dbReference>
<sequence length="229" mass="25694">MDSIMFAALEKICSQGANGLALQSLWPNLHVALSSAELNLSSGVKAAIWANLLKTLGLGFQSRNVFRDADDPAIQPIKQCKKLNLKIVATEHLHDSFVGLYDAKASIVTGISAVQRRVLEQLTTAKTNGITQSQLCEEFGIKANNMFYVLRNLECRELIVRQSSIVREKELLPTKLEDVAHWWFIDLVLGGESLLNSMNKSKERFLGFRSSRNSLVWWVDKMRGHKLIP</sequence>
<evidence type="ECO:0000256" key="3">
    <source>
        <dbReference type="ARBA" id="ARBA00023125"/>
    </source>
</evidence>
<evidence type="ECO:0000256" key="2">
    <source>
        <dbReference type="ARBA" id="ARBA00022553"/>
    </source>
</evidence>
<keyword evidence="5" id="KW-0539">Nucleus</keyword>
<keyword evidence="4" id="KW-0804">Transcription</keyword>
<keyword evidence="2" id="KW-0597">Phosphoprotein</keyword>
<evidence type="ECO:0000259" key="6">
    <source>
        <dbReference type="Pfam" id="PF04182"/>
    </source>
</evidence>
<comment type="subcellular location">
    <subcellularLocation>
        <location evidence="1">Nucleus</location>
    </subcellularLocation>
</comment>
<evidence type="ECO:0000313" key="9">
    <source>
        <dbReference type="Proteomes" id="UP000009183"/>
    </source>
</evidence>
<dbReference type="GO" id="GO:0000127">
    <property type="term" value="C:transcription factor TFIIIC complex"/>
    <property type="evidence" value="ECO:0007669"/>
    <property type="project" value="InterPro"/>
</dbReference>
<evidence type="ECO:0000313" key="8">
    <source>
        <dbReference type="EMBL" id="CBI35505.3"/>
    </source>
</evidence>
<feature type="domain" description="B-block binding subunit of TFIIIC" evidence="6">
    <location>
        <begin position="113"/>
        <end position="166"/>
    </location>
</feature>
<dbReference type="InterPro" id="IPR007309">
    <property type="entry name" value="TFIIIC_Bblock-bd"/>
</dbReference>
<accession>D7TYD0</accession>
<dbReference type="Pfam" id="PF04182">
    <property type="entry name" value="B-block_TFIIIC"/>
    <property type="match status" value="1"/>
</dbReference>
<gene>
    <name evidence="8" type="ordered locus">VIT_18s0166g00280</name>
</gene>
<dbReference type="GO" id="GO:0005634">
    <property type="term" value="C:nucleus"/>
    <property type="evidence" value="ECO:0007669"/>
    <property type="project" value="UniProtKB-SubCell"/>
</dbReference>
<dbReference type="OrthoDB" id="68020at2759"/>
<name>D7TYD0_VITVI</name>
<dbReference type="Pfam" id="PF23704">
    <property type="entry name" value="WHD_GTF3C1_N"/>
    <property type="match status" value="1"/>
</dbReference>
<organism evidence="8 9">
    <name type="scientific">Vitis vinifera</name>
    <name type="common">Grape</name>
    <dbReference type="NCBI Taxonomy" id="29760"/>
    <lineage>
        <taxon>Eukaryota</taxon>
        <taxon>Viridiplantae</taxon>
        <taxon>Streptophyta</taxon>
        <taxon>Embryophyta</taxon>
        <taxon>Tracheophyta</taxon>
        <taxon>Spermatophyta</taxon>
        <taxon>Magnoliopsida</taxon>
        <taxon>eudicotyledons</taxon>
        <taxon>Gunneridae</taxon>
        <taxon>Pentapetalae</taxon>
        <taxon>rosids</taxon>
        <taxon>Vitales</taxon>
        <taxon>Vitaceae</taxon>
        <taxon>Viteae</taxon>
        <taxon>Vitis</taxon>
    </lineage>
</organism>
<reference evidence="9" key="1">
    <citation type="journal article" date="2007" name="Nature">
        <title>The grapevine genome sequence suggests ancestral hexaploidization in major angiosperm phyla.</title>
        <authorList>
            <consortium name="The French-Italian Public Consortium for Grapevine Genome Characterization."/>
            <person name="Jaillon O."/>
            <person name="Aury J.-M."/>
            <person name="Noel B."/>
            <person name="Policriti A."/>
            <person name="Clepet C."/>
            <person name="Casagrande A."/>
            <person name="Choisne N."/>
            <person name="Aubourg S."/>
            <person name="Vitulo N."/>
            <person name="Jubin C."/>
            <person name="Vezzi A."/>
            <person name="Legeai F."/>
            <person name="Hugueney P."/>
            <person name="Dasilva C."/>
            <person name="Horner D."/>
            <person name="Mica E."/>
            <person name="Jublot D."/>
            <person name="Poulain J."/>
            <person name="Bruyere C."/>
            <person name="Billault A."/>
            <person name="Segurens B."/>
            <person name="Gouyvenoux M."/>
            <person name="Ugarte E."/>
            <person name="Cattonaro F."/>
            <person name="Anthouard V."/>
            <person name="Vico V."/>
            <person name="Del Fabbro C."/>
            <person name="Alaux M."/>
            <person name="Di Gaspero G."/>
            <person name="Dumas V."/>
            <person name="Felice N."/>
            <person name="Paillard S."/>
            <person name="Juman I."/>
            <person name="Moroldo M."/>
            <person name="Scalabrin S."/>
            <person name="Canaguier A."/>
            <person name="Le Clainche I."/>
            <person name="Malacrida G."/>
            <person name="Durand E."/>
            <person name="Pesole G."/>
            <person name="Laucou V."/>
            <person name="Chatelet P."/>
            <person name="Merdinoglu D."/>
            <person name="Delledonne M."/>
            <person name="Pezzotti M."/>
            <person name="Lecharny A."/>
            <person name="Scarpelli C."/>
            <person name="Artiguenave F."/>
            <person name="Pe M.E."/>
            <person name="Valle G."/>
            <person name="Morgante M."/>
            <person name="Caboche M."/>
            <person name="Adam-Blondon A.-F."/>
            <person name="Weissenbach J."/>
            <person name="Quetier F."/>
            <person name="Wincker P."/>
        </authorList>
    </citation>
    <scope>NUCLEOTIDE SEQUENCE [LARGE SCALE GENOMIC DNA]</scope>
    <source>
        <strain evidence="9">cv. Pinot noir / PN40024</strain>
    </source>
</reference>
<dbReference type="InParanoid" id="D7TYD0"/>
<dbReference type="PANTHER" id="PTHR15180">
    <property type="entry name" value="GENERAL TRANSCRIPTION FACTOR 3C POLYPEPTIDE 1"/>
    <property type="match status" value="1"/>
</dbReference>
<protein>
    <submittedName>
        <fullName evidence="8">Uncharacterized protein</fullName>
    </submittedName>
</protein>
<dbReference type="EMBL" id="FN596264">
    <property type="protein sequence ID" value="CBI35505.3"/>
    <property type="molecule type" value="Genomic_DNA"/>
</dbReference>
<evidence type="ECO:0000256" key="5">
    <source>
        <dbReference type="ARBA" id="ARBA00023242"/>
    </source>
</evidence>
<proteinExistence type="predicted"/>
<dbReference type="InterPro" id="IPR044210">
    <property type="entry name" value="Tfc3-like"/>
</dbReference>
<dbReference type="PaxDb" id="29760-VIT_18s0166g00280.t01"/>
<dbReference type="GO" id="GO:0006384">
    <property type="term" value="P:transcription initiation at RNA polymerase III promoter"/>
    <property type="evidence" value="ECO:0007669"/>
    <property type="project" value="InterPro"/>
</dbReference>
<dbReference type="Gene3D" id="3.40.50.720">
    <property type="entry name" value="NAD(P)-binding Rossmann-like Domain"/>
    <property type="match status" value="1"/>
</dbReference>
<dbReference type="AlphaFoldDB" id="D7TYD0"/>
<keyword evidence="9" id="KW-1185">Reference proteome</keyword>
<evidence type="ECO:0000256" key="4">
    <source>
        <dbReference type="ARBA" id="ARBA00023163"/>
    </source>
</evidence>